<feature type="transmembrane region" description="Helical" evidence="9">
    <location>
        <begin position="1040"/>
        <end position="1059"/>
    </location>
</feature>
<keyword evidence="6 9" id="KW-1133">Transmembrane helix</keyword>
<dbReference type="Gene3D" id="3.30.2090.10">
    <property type="entry name" value="Multidrug efflux transporter AcrB TolC docking domain, DN and DC subdomains"/>
    <property type="match status" value="2"/>
</dbReference>
<feature type="transmembrane region" description="Helical" evidence="9">
    <location>
        <begin position="441"/>
        <end position="461"/>
    </location>
</feature>
<protein>
    <submittedName>
        <fullName evidence="10">Heavy metal efflux pump, CzcA family</fullName>
    </submittedName>
</protein>
<dbReference type="InterPro" id="IPR027463">
    <property type="entry name" value="AcrB_DN_DC_subdom"/>
</dbReference>
<dbReference type="AlphaFoldDB" id="A0A0N8PN69"/>
<evidence type="ECO:0000256" key="6">
    <source>
        <dbReference type="ARBA" id="ARBA00022989"/>
    </source>
</evidence>
<dbReference type="InterPro" id="IPR004763">
    <property type="entry name" value="CusA-like"/>
</dbReference>
<dbReference type="Proteomes" id="UP000183104">
    <property type="component" value="Unassembled WGS sequence"/>
</dbReference>
<feature type="transmembrane region" description="Helical" evidence="9">
    <location>
        <begin position="597"/>
        <end position="627"/>
    </location>
</feature>
<dbReference type="NCBIfam" id="TIGR00914">
    <property type="entry name" value="2A0601"/>
    <property type="match status" value="1"/>
</dbReference>
<dbReference type="SUPFAM" id="SSF82866">
    <property type="entry name" value="Multidrug efflux transporter AcrB transmembrane domain"/>
    <property type="match status" value="2"/>
</dbReference>
<dbReference type="OrthoDB" id="9758297at2"/>
<feature type="region of interest" description="Disordered" evidence="8">
    <location>
        <begin position="150"/>
        <end position="228"/>
    </location>
</feature>
<evidence type="ECO:0000256" key="5">
    <source>
        <dbReference type="ARBA" id="ARBA00022692"/>
    </source>
</evidence>
<feature type="transmembrane region" description="Helical" evidence="9">
    <location>
        <begin position="553"/>
        <end position="576"/>
    </location>
</feature>
<evidence type="ECO:0000256" key="3">
    <source>
        <dbReference type="ARBA" id="ARBA00022448"/>
    </source>
</evidence>
<organism evidence="10 11">
    <name type="scientific">Thiohalorhabdus denitrificans</name>
    <dbReference type="NCBI Taxonomy" id="381306"/>
    <lineage>
        <taxon>Bacteria</taxon>
        <taxon>Pseudomonadati</taxon>
        <taxon>Pseudomonadota</taxon>
        <taxon>Gammaproteobacteria</taxon>
        <taxon>Thiohalorhabdales</taxon>
        <taxon>Thiohalorhabdaceae</taxon>
        <taxon>Thiohalorhabdus</taxon>
    </lineage>
</organism>
<feature type="transmembrane region" description="Helical" evidence="9">
    <location>
        <begin position="521"/>
        <end position="541"/>
    </location>
</feature>
<dbReference type="Gene3D" id="1.20.1640.10">
    <property type="entry name" value="Multidrug efflux transporter AcrB transmembrane domain"/>
    <property type="match status" value="3"/>
</dbReference>
<dbReference type="InterPro" id="IPR001036">
    <property type="entry name" value="Acrflvin-R"/>
</dbReference>
<reference evidence="11" key="1">
    <citation type="submission" date="2016-10" db="EMBL/GenBank/DDBJ databases">
        <authorList>
            <person name="Varghese N."/>
        </authorList>
    </citation>
    <scope>NUCLEOTIDE SEQUENCE [LARGE SCALE GENOMIC DNA]</scope>
    <source>
        <strain evidence="11">HL 19</strain>
    </source>
</reference>
<gene>
    <name evidence="10" type="ORF">SAMN05661077_2191</name>
</gene>
<accession>A0A0N8PN69</accession>
<evidence type="ECO:0000256" key="4">
    <source>
        <dbReference type="ARBA" id="ARBA00022475"/>
    </source>
</evidence>
<dbReference type="SUPFAM" id="SSF82693">
    <property type="entry name" value="Multidrug efflux transporter AcrB pore domain, PN1, PN2, PC1 and PC2 subdomains"/>
    <property type="match status" value="3"/>
</dbReference>
<dbReference type="SUPFAM" id="SSF82714">
    <property type="entry name" value="Multidrug efflux transporter AcrB TolC docking domain, DN and DC subdomains"/>
    <property type="match status" value="2"/>
</dbReference>
<dbReference type="PATRIC" id="fig|381306.5.peg.2386"/>
<evidence type="ECO:0000256" key="9">
    <source>
        <dbReference type="SAM" id="Phobius"/>
    </source>
</evidence>
<dbReference type="PANTHER" id="PTHR32063">
    <property type="match status" value="1"/>
</dbReference>
<keyword evidence="7 9" id="KW-0472">Membrane</keyword>
<sequence>MIRKLVGWALGNRLSVILGSLALLVLAGFATTRMPLDVFPEFAPPQVVIQTEAPGFPAEDVERLVTLPLESSLLGTAKVAEVRSESSVGLSKVTVVFEWGTDIWDANQLVQKRLQLVRGDLPEGVQAPEPMPVTSAISWLHKFALVGSSADKGPEARSAAAGNDPQANLAGSVAHAHEEGGHGGDGGGDHEHDHGQAEGEDGHQHGTAEAGQGSAGQTDRPGGVSGFPAKELRTLADWELRFRLLGRDGVASVVSQGGDRKQYQMLIDPQRLAQLQVPMQDVMAAVGQANALRPGAFLYPSSQQEYTVSADALVSDPEDIGAVPVTMRDGVPVTLGDLGSTELGAAIKRGEARVNGEPAVVSTVSKQYGADTLGTDRRVMETLRDFEPALPEGTGLIDTTFSQASYIEDALGNMGTAVWQALLIVMLVLLGFLLRWTPSLIAFVAVPLSILTALVVLWLFGVSINTLVLGGLTIAVGELVDDAVITVENIFRRLRENRGREEPAPAARVVLDATVEVRSPVVYATFIVALVFVPVFFLVGIENRIFSPLATAYILSLLASLAVAVTLTPVLAYLFLARRDRALTGDMGWTIRTLDRGYVRILGGCLRLPHLVLGVVVLLVVAAIAVIPNLGRSFLPAFHEGNIVIAATQPPGTSLQENLRTGDAIQRVLRERHPEIATVTHRAGRSRLDEDAMPVNFSEFDIRLKEGAENSPALMASLRETMADFPGLTVNVGQFIEHRMYELLTGVQSQVVVDFYGPDLQRLEDLAARARDRLDDVSGVVDLRTSQLLQVPGLRVEVDREAASRYGLRPAQVARSVEASLNGLRVSRVFEGSRSFDLLLRFQESARDSLEDLRELPLEAAGGGLVPLGEVADLKVGDEPFFIRHQDGMRRATVSWNVQERDLNSVINDAQTKLAGLDMPAGYSMEISGGYEGQQRATQRLVWAGILVLLLVFVMLLQALKNVRLAGLVMLNLPLALIGGVVALMATGITLNVSSLIGFVALFGIATRNGLLLIARYQSLMEEGVTDPDELTRLGARERMGPILMTAATTALAVLPLVLGSPVGKEMEQPLAWVLIGGLVTSTLLNLVVVPTWFYLIARRNLNRLRPKGRALET</sequence>
<evidence type="ECO:0000256" key="7">
    <source>
        <dbReference type="ARBA" id="ARBA00023136"/>
    </source>
</evidence>
<comment type="similarity">
    <text evidence="2">Belongs to the resistance-nodulation-cell division (RND) (TC 2.A.6) family.</text>
</comment>
<evidence type="ECO:0000313" key="10">
    <source>
        <dbReference type="EMBL" id="SCY46769.1"/>
    </source>
</evidence>
<evidence type="ECO:0000256" key="1">
    <source>
        <dbReference type="ARBA" id="ARBA00004651"/>
    </source>
</evidence>
<feature type="transmembrane region" description="Helical" evidence="9">
    <location>
        <begin position="967"/>
        <end position="989"/>
    </location>
</feature>
<dbReference type="Pfam" id="PF00873">
    <property type="entry name" value="ACR_tran"/>
    <property type="match status" value="2"/>
</dbReference>
<dbReference type="PANTHER" id="PTHR32063:SF4">
    <property type="entry name" value="SLR6043 PROTEIN"/>
    <property type="match status" value="1"/>
</dbReference>
<feature type="transmembrane region" description="Helical" evidence="9">
    <location>
        <begin position="1071"/>
        <end position="1098"/>
    </location>
</feature>
<dbReference type="STRING" id="381306.AN478_05930"/>
<dbReference type="RefSeq" id="WP_054965689.1">
    <property type="nucleotide sequence ID" value="NZ_FMUN01000006.1"/>
</dbReference>
<dbReference type="GO" id="GO:0005886">
    <property type="term" value="C:plasma membrane"/>
    <property type="evidence" value="ECO:0007669"/>
    <property type="project" value="UniProtKB-SubCell"/>
</dbReference>
<comment type="subcellular location">
    <subcellularLocation>
        <location evidence="1">Cell membrane</location>
        <topology evidence="1">Multi-pass membrane protein</topology>
    </subcellularLocation>
</comment>
<evidence type="ECO:0000256" key="2">
    <source>
        <dbReference type="ARBA" id="ARBA00010942"/>
    </source>
</evidence>
<dbReference type="GO" id="GO:0042910">
    <property type="term" value="F:xenobiotic transmembrane transporter activity"/>
    <property type="evidence" value="ECO:0007669"/>
    <property type="project" value="TreeGrafter"/>
</dbReference>
<proteinExistence type="inferred from homology"/>
<evidence type="ECO:0000256" key="8">
    <source>
        <dbReference type="SAM" id="MobiDB-lite"/>
    </source>
</evidence>
<keyword evidence="5 9" id="KW-0812">Transmembrane</keyword>
<name>A0A0N8PN69_9GAMM</name>
<keyword evidence="11" id="KW-1185">Reference proteome</keyword>
<dbReference type="EMBL" id="FMUN01000006">
    <property type="protein sequence ID" value="SCY46769.1"/>
    <property type="molecule type" value="Genomic_DNA"/>
</dbReference>
<keyword evidence="4" id="KW-1003">Cell membrane</keyword>
<feature type="compositionally biased region" description="Basic and acidic residues" evidence="8">
    <location>
        <begin position="175"/>
        <end position="206"/>
    </location>
</feature>
<dbReference type="Gene3D" id="3.30.70.1320">
    <property type="entry name" value="Multidrug efflux transporter AcrB pore domain like"/>
    <property type="match status" value="1"/>
</dbReference>
<feature type="transmembrane region" description="Helical" evidence="9">
    <location>
        <begin position="941"/>
        <end position="960"/>
    </location>
</feature>
<dbReference type="GO" id="GO:0008324">
    <property type="term" value="F:monoatomic cation transmembrane transporter activity"/>
    <property type="evidence" value="ECO:0007669"/>
    <property type="project" value="InterPro"/>
</dbReference>
<dbReference type="Gene3D" id="3.30.70.1440">
    <property type="entry name" value="Multidrug efflux transporter AcrB pore domain"/>
    <property type="match status" value="1"/>
</dbReference>
<feature type="transmembrane region" description="Helical" evidence="9">
    <location>
        <begin position="417"/>
        <end position="434"/>
    </location>
</feature>
<evidence type="ECO:0000313" key="11">
    <source>
        <dbReference type="Proteomes" id="UP000183104"/>
    </source>
</evidence>
<dbReference type="Gene3D" id="3.30.70.1430">
    <property type="entry name" value="Multidrug efflux transporter AcrB pore domain"/>
    <property type="match status" value="2"/>
</dbReference>
<keyword evidence="3" id="KW-0813">Transport</keyword>